<dbReference type="Gene3D" id="3.90.215.10">
    <property type="entry name" value="Gamma Fibrinogen, chain A, domain 1"/>
    <property type="match status" value="1"/>
</dbReference>
<dbReference type="InterPro" id="IPR014716">
    <property type="entry name" value="Fibrinogen_a/b/g_C_1"/>
</dbReference>
<protein>
    <submittedName>
        <fullName evidence="3">Angiopoietin-4</fullName>
    </submittedName>
</protein>
<comment type="caution">
    <text evidence="3">The sequence shown here is derived from an EMBL/GenBank/DDBJ whole genome shotgun (WGS) entry which is preliminary data.</text>
</comment>
<evidence type="ECO:0000313" key="4">
    <source>
        <dbReference type="Proteomes" id="UP000440578"/>
    </source>
</evidence>
<keyword evidence="4" id="KW-1185">Reference proteome</keyword>
<feature type="chain" id="PRO_5025441038" evidence="1">
    <location>
        <begin position="23"/>
        <end position="328"/>
    </location>
</feature>
<dbReference type="InterPro" id="IPR036056">
    <property type="entry name" value="Fibrinogen-like_C"/>
</dbReference>
<feature type="signal peptide" evidence="1">
    <location>
        <begin position="1"/>
        <end position="22"/>
    </location>
</feature>
<feature type="domain" description="Fibrinogen C-terminal" evidence="2">
    <location>
        <begin position="117"/>
        <end position="327"/>
    </location>
</feature>
<evidence type="ECO:0000256" key="1">
    <source>
        <dbReference type="SAM" id="SignalP"/>
    </source>
</evidence>
<dbReference type="GO" id="GO:0005615">
    <property type="term" value="C:extracellular space"/>
    <property type="evidence" value="ECO:0007669"/>
    <property type="project" value="TreeGrafter"/>
</dbReference>
<dbReference type="Pfam" id="PF00147">
    <property type="entry name" value="Fibrinogen_C"/>
    <property type="match status" value="1"/>
</dbReference>
<dbReference type="NCBIfam" id="NF040941">
    <property type="entry name" value="GGGWT_bact"/>
    <property type="match status" value="1"/>
</dbReference>
<dbReference type="AlphaFoldDB" id="A0A6A4VV49"/>
<sequence>MRPLQALLLLPLAGALLSGPSAELWADLSAVPWRPVPTTIYRRVQFGSACQCRAACVADPRCQALQVRWLSDGMFTCSLSSHRRGAAEPIKPPADEEVAWFERAGPPTPEEICWPAESGCRPPTDCAELRRAGISDSGVYSVSVSERPVFCDMATDGGGWTLLQRRGGPISNASFAQPLLAYKAGFGQPSGDHWLGLEAAARLGELRPQLLRVDGWQDDELWFAVYGPIVLDAADEYRLTAPWLEGNTTAELVTPSRDTRFYACGSDTYLRSWSCQSAGWWRDPLQFQQGTNLNGVLHLGELVSQWVTPAGTKYQPTRTELKLRDADF</sequence>
<dbReference type="OrthoDB" id="7940501at2759"/>
<accession>A0A6A4VV49</accession>
<evidence type="ECO:0000259" key="2">
    <source>
        <dbReference type="PROSITE" id="PS51406"/>
    </source>
</evidence>
<organism evidence="3 4">
    <name type="scientific">Amphibalanus amphitrite</name>
    <name type="common">Striped barnacle</name>
    <name type="synonym">Balanus amphitrite</name>
    <dbReference type="NCBI Taxonomy" id="1232801"/>
    <lineage>
        <taxon>Eukaryota</taxon>
        <taxon>Metazoa</taxon>
        <taxon>Ecdysozoa</taxon>
        <taxon>Arthropoda</taxon>
        <taxon>Crustacea</taxon>
        <taxon>Multicrustacea</taxon>
        <taxon>Cirripedia</taxon>
        <taxon>Thoracica</taxon>
        <taxon>Thoracicalcarea</taxon>
        <taxon>Balanomorpha</taxon>
        <taxon>Balanoidea</taxon>
        <taxon>Balanidae</taxon>
        <taxon>Amphibalaninae</taxon>
        <taxon>Amphibalanus</taxon>
    </lineage>
</organism>
<gene>
    <name evidence="3" type="primary">ANGPT4_0</name>
    <name evidence="3" type="ORF">FJT64_007040</name>
</gene>
<dbReference type="InterPro" id="IPR050373">
    <property type="entry name" value="Fibrinogen_C-term_domain"/>
</dbReference>
<dbReference type="PANTHER" id="PTHR19143">
    <property type="entry name" value="FIBRINOGEN/TENASCIN/ANGIOPOEITIN"/>
    <property type="match status" value="1"/>
</dbReference>
<reference evidence="3 4" key="1">
    <citation type="submission" date="2019-07" db="EMBL/GenBank/DDBJ databases">
        <title>Draft genome assembly of a fouling barnacle, Amphibalanus amphitrite (Darwin, 1854): The first reference genome for Thecostraca.</title>
        <authorList>
            <person name="Kim W."/>
        </authorList>
    </citation>
    <scope>NUCLEOTIDE SEQUENCE [LARGE SCALE GENOMIC DNA]</scope>
    <source>
        <strain evidence="3">SNU_AA5</strain>
        <tissue evidence="3">Soma without cirri and trophi</tissue>
    </source>
</reference>
<dbReference type="PROSITE" id="PS51406">
    <property type="entry name" value="FIBRINOGEN_C_2"/>
    <property type="match status" value="1"/>
</dbReference>
<dbReference type="InterPro" id="IPR002181">
    <property type="entry name" value="Fibrinogen_a/b/g_C_dom"/>
</dbReference>
<keyword evidence="1" id="KW-0732">Signal</keyword>
<dbReference type="EMBL" id="VIIS01001616">
    <property type="protein sequence ID" value="KAF0295484.1"/>
    <property type="molecule type" value="Genomic_DNA"/>
</dbReference>
<evidence type="ECO:0000313" key="3">
    <source>
        <dbReference type="EMBL" id="KAF0295484.1"/>
    </source>
</evidence>
<dbReference type="SMART" id="SM00186">
    <property type="entry name" value="FBG"/>
    <property type="match status" value="1"/>
</dbReference>
<dbReference type="PANTHER" id="PTHR19143:SF444">
    <property type="entry name" value="PROTEIN SCABROUS"/>
    <property type="match status" value="1"/>
</dbReference>
<name>A0A6A4VV49_AMPAM</name>
<dbReference type="SUPFAM" id="SSF56496">
    <property type="entry name" value="Fibrinogen C-terminal domain-like"/>
    <property type="match status" value="1"/>
</dbReference>
<proteinExistence type="predicted"/>
<dbReference type="Proteomes" id="UP000440578">
    <property type="component" value="Unassembled WGS sequence"/>
</dbReference>